<name>A0ABY6YAC4_9BURK</name>
<organism evidence="1 2">
    <name type="scientific">Burkholderia aenigmatica</name>
    <dbReference type="NCBI Taxonomy" id="2015348"/>
    <lineage>
        <taxon>Bacteria</taxon>
        <taxon>Pseudomonadati</taxon>
        <taxon>Pseudomonadota</taxon>
        <taxon>Betaproteobacteria</taxon>
        <taxon>Burkholderiales</taxon>
        <taxon>Burkholderiaceae</taxon>
        <taxon>Burkholderia</taxon>
        <taxon>Burkholderia cepacia complex</taxon>
    </lineage>
</organism>
<sequence length="55" mass="5935">MFKFTITFQHDNGERFDVVGAGESKNAVIFRLTNELAAAGVIGVTAVRAVEHSLV</sequence>
<comment type="caution">
    <text evidence="1">The sequence shown here is derived from an EMBL/GenBank/DDBJ whole genome shotgun (WGS) entry which is preliminary data.</text>
</comment>
<evidence type="ECO:0000313" key="1">
    <source>
        <dbReference type="EMBL" id="VWD49545.1"/>
    </source>
</evidence>
<keyword evidence="2" id="KW-1185">Reference proteome</keyword>
<dbReference type="RefSeq" id="WP_174963539.1">
    <property type="nucleotide sequence ID" value="NZ_CABVQG010000084.1"/>
</dbReference>
<proteinExistence type="predicted"/>
<dbReference type="Proteomes" id="UP000494120">
    <property type="component" value="Unassembled WGS sequence"/>
</dbReference>
<protein>
    <submittedName>
        <fullName evidence="1">Uncharacterized protein</fullName>
    </submittedName>
</protein>
<evidence type="ECO:0000313" key="2">
    <source>
        <dbReference type="Proteomes" id="UP000494120"/>
    </source>
</evidence>
<reference evidence="1 2" key="1">
    <citation type="submission" date="2019-09" db="EMBL/GenBank/DDBJ databases">
        <authorList>
            <person name="Depoorter E."/>
        </authorList>
    </citation>
    <scope>NUCLEOTIDE SEQUENCE [LARGE SCALE GENOMIC DNA]</scope>
    <source>
        <strain evidence="1 2">R-17378</strain>
    </source>
</reference>
<dbReference type="EMBL" id="CABVQG010000084">
    <property type="protein sequence ID" value="VWD49545.1"/>
    <property type="molecule type" value="Genomic_DNA"/>
</dbReference>
<accession>A0ABY6YAC4</accession>
<gene>
    <name evidence="1" type="ORF">BLA17378_08614</name>
</gene>